<dbReference type="RefSeq" id="XP_004346511.1">
    <property type="nucleotide sequence ID" value="XM_004346461.1"/>
</dbReference>
<feature type="region of interest" description="Disordered" evidence="1">
    <location>
        <begin position="472"/>
        <end position="494"/>
    </location>
</feature>
<accession>L8HAZ5</accession>
<reference evidence="3 4" key="1">
    <citation type="journal article" date="2013" name="Genome Biol.">
        <title>Genome of Acanthamoeba castellanii highlights extensive lateral gene transfer and early evolution of tyrosine kinase signaling.</title>
        <authorList>
            <person name="Clarke M."/>
            <person name="Lohan A.J."/>
            <person name="Liu B."/>
            <person name="Lagkouvardos I."/>
            <person name="Roy S."/>
            <person name="Zafar N."/>
            <person name="Bertelli C."/>
            <person name="Schilde C."/>
            <person name="Kianianmomeni A."/>
            <person name="Burglin T.R."/>
            <person name="Frech C."/>
            <person name="Turcotte B."/>
            <person name="Kopec K.O."/>
            <person name="Synnott J.M."/>
            <person name="Choo C."/>
            <person name="Paponov I."/>
            <person name="Finkler A."/>
            <person name="Soon Heng Tan C."/>
            <person name="Hutchins A.P."/>
            <person name="Weinmeier T."/>
            <person name="Rattei T."/>
            <person name="Chu J.S."/>
            <person name="Gimenez G."/>
            <person name="Irimia M."/>
            <person name="Rigden D.J."/>
            <person name="Fitzpatrick D.A."/>
            <person name="Lorenzo-Morales J."/>
            <person name="Bateman A."/>
            <person name="Chiu C.H."/>
            <person name="Tang P."/>
            <person name="Hegemann P."/>
            <person name="Fromm H."/>
            <person name="Raoult D."/>
            <person name="Greub G."/>
            <person name="Miranda-Saavedra D."/>
            <person name="Chen N."/>
            <person name="Nash P."/>
            <person name="Ginger M.L."/>
            <person name="Horn M."/>
            <person name="Schaap P."/>
            <person name="Caler L."/>
            <person name="Loftus B."/>
        </authorList>
    </citation>
    <scope>NUCLEOTIDE SEQUENCE [LARGE SCALE GENOMIC DNA]</scope>
    <source>
        <strain evidence="3 4">Neff</strain>
    </source>
</reference>
<dbReference type="Proteomes" id="UP000011083">
    <property type="component" value="Unassembled WGS sequence"/>
</dbReference>
<feature type="chain" id="PRO_5003990915" evidence="2">
    <location>
        <begin position="26"/>
        <end position="644"/>
    </location>
</feature>
<evidence type="ECO:0000256" key="1">
    <source>
        <dbReference type="SAM" id="MobiDB-lite"/>
    </source>
</evidence>
<dbReference type="GeneID" id="14922468"/>
<dbReference type="VEuPathDB" id="AmoebaDB:ACA1_227260"/>
<evidence type="ECO:0000313" key="3">
    <source>
        <dbReference type="EMBL" id="ELR21566.1"/>
    </source>
</evidence>
<sequence>MDLLQKVAIFLAALVMLVAIHLITSSSLGPTVNDVPLAETIRDEFLDDFEDEVESKRGATGEEEELSDDITFLFAVIDMNRRTHMGIENYTFEKDYLEQVKGFLRNYRPEKMQIIMQRKYYPNLEDLIYEGVHVRFVELEDLRSWRFYEGVERIRTSDWWSAATPWLSNVPQGYSDLYNPIVMHKLLWLRDLSVLNPFKTKYFVWLDSGGICTPRIRDGIQSIPEFKTKAKHYMDKFLVTITQYAMSNELHGCYREAMLKLTHDQSPCYIAKGWLMGGQREYLEKVSSLYEYILNKTLELGCLGTEETLLTMAYYRRPDLFHVHHNFEDRSDPFPQSDDVCYFVWERTPAKARKIEHDSVHVNLIAAIKAFKEQGGTKEMLVKCIDACYSDEDSARRHSSPSSFSQWEITIEDPARNHQQKQYPQRTIHREPPQHFASALPTRNNHHHHHHHNGWQAQREAAAAIAICTTTTTTTTSSSNDRRQAKGQESPCLPPLRQELGAVLQATAQQSPQPSRPMPEVAAYQERSLRGSLPDTPYHHHHNNSSASNNGYHSAVPSQARHSSPSSSSLQATPPPPRQPSNILPSLSSLLLLPSLPSPMPAAQQPAPSHSYRPLAPATNDYHDMGNKRKREHWQSPAQPCTFV</sequence>
<dbReference type="KEGG" id="acan:ACA1_227260"/>
<keyword evidence="4" id="KW-1185">Reference proteome</keyword>
<dbReference type="InterPro" id="IPR011735">
    <property type="entry name" value="WlaTC/HtrL_glycosyltransf"/>
</dbReference>
<feature type="compositionally biased region" description="Basic residues" evidence="1">
    <location>
        <begin position="444"/>
        <end position="453"/>
    </location>
</feature>
<dbReference type="Pfam" id="PF09612">
    <property type="entry name" value="HtrL_YibB"/>
    <property type="match status" value="1"/>
</dbReference>
<feature type="region of interest" description="Disordered" evidence="1">
    <location>
        <begin position="531"/>
        <end position="644"/>
    </location>
</feature>
<evidence type="ECO:0000256" key="2">
    <source>
        <dbReference type="SAM" id="SignalP"/>
    </source>
</evidence>
<keyword evidence="2" id="KW-0732">Signal</keyword>
<organism evidence="3 4">
    <name type="scientific">Acanthamoeba castellanii (strain ATCC 30010 / Neff)</name>
    <dbReference type="NCBI Taxonomy" id="1257118"/>
    <lineage>
        <taxon>Eukaryota</taxon>
        <taxon>Amoebozoa</taxon>
        <taxon>Discosea</taxon>
        <taxon>Longamoebia</taxon>
        <taxon>Centramoebida</taxon>
        <taxon>Acanthamoebidae</taxon>
        <taxon>Acanthamoeba</taxon>
    </lineage>
</organism>
<feature type="region of interest" description="Disordered" evidence="1">
    <location>
        <begin position="393"/>
        <end position="459"/>
    </location>
</feature>
<feature type="signal peptide" evidence="2">
    <location>
        <begin position="1"/>
        <end position="25"/>
    </location>
</feature>
<feature type="compositionally biased region" description="Low complexity" evidence="1">
    <location>
        <begin position="580"/>
        <end position="611"/>
    </location>
</feature>
<protein>
    <submittedName>
        <fullName evidence="3">Uncharacterized protein</fullName>
    </submittedName>
</protein>
<proteinExistence type="predicted"/>
<name>L8HAZ5_ACACF</name>
<feature type="compositionally biased region" description="Low complexity" evidence="1">
    <location>
        <begin position="544"/>
        <end position="572"/>
    </location>
</feature>
<dbReference type="EMBL" id="KB007901">
    <property type="protein sequence ID" value="ELR21566.1"/>
    <property type="molecule type" value="Genomic_DNA"/>
</dbReference>
<evidence type="ECO:0000313" key="4">
    <source>
        <dbReference type="Proteomes" id="UP000011083"/>
    </source>
</evidence>
<gene>
    <name evidence="3" type="ORF">ACA1_227260</name>
</gene>
<dbReference type="AlphaFoldDB" id="L8HAZ5"/>